<dbReference type="EMBL" id="JAAVJL010000001">
    <property type="protein sequence ID" value="NMF59363.1"/>
    <property type="molecule type" value="Genomic_DNA"/>
</dbReference>
<sequence>MSGGFMQMENNHELEDEMLPEYDFSKMKGGVRGKYVERYKTGTNVVLLDPDVAQAFPTSDSVNEALRLLIQISQRQKV</sequence>
<reference evidence="1 2" key="1">
    <citation type="submission" date="2020-03" db="EMBL/GenBank/DDBJ databases">
        <title>Draft Genome Sequence of 2-Methylisoborneol Producing Pseudanabaena yagii Strain GIHE-NHR1 Isolated from North Han River in South Korea.</title>
        <authorList>
            <person name="Jeong J."/>
        </authorList>
    </citation>
    <scope>NUCLEOTIDE SEQUENCE [LARGE SCALE GENOMIC DNA]</scope>
    <source>
        <strain evidence="1 2">GIHE-NHR1</strain>
    </source>
</reference>
<dbReference type="Proteomes" id="UP000738376">
    <property type="component" value="Unassembled WGS sequence"/>
</dbReference>
<dbReference type="RefSeq" id="WP_169364153.1">
    <property type="nucleotide sequence ID" value="NZ_JAAVJL010000001.1"/>
</dbReference>
<evidence type="ECO:0000313" key="2">
    <source>
        <dbReference type="Proteomes" id="UP000738376"/>
    </source>
</evidence>
<keyword evidence="2" id="KW-1185">Reference proteome</keyword>
<accession>A0ABX1LT76</accession>
<proteinExistence type="predicted"/>
<evidence type="ECO:0000313" key="1">
    <source>
        <dbReference type="EMBL" id="NMF59363.1"/>
    </source>
</evidence>
<gene>
    <name evidence="1" type="ORF">HC246_15385</name>
</gene>
<comment type="caution">
    <text evidence="1">The sequence shown here is derived from an EMBL/GenBank/DDBJ whole genome shotgun (WGS) entry which is preliminary data.</text>
</comment>
<protein>
    <submittedName>
        <fullName evidence="1">Uncharacterized protein</fullName>
    </submittedName>
</protein>
<organism evidence="1 2">
    <name type="scientific">Pseudanabaena yagii GIHE-NHR1</name>
    <dbReference type="NCBI Taxonomy" id="2722753"/>
    <lineage>
        <taxon>Bacteria</taxon>
        <taxon>Bacillati</taxon>
        <taxon>Cyanobacteriota</taxon>
        <taxon>Cyanophyceae</taxon>
        <taxon>Pseudanabaenales</taxon>
        <taxon>Pseudanabaenaceae</taxon>
        <taxon>Pseudanabaena</taxon>
        <taxon>Pseudanabaena yagii</taxon>
    </lineage>
</organism>
<name>A0ABX1LT76_9CYAN</name>